<evidence type="ECO:0000313" key="7">
    <source>
        <dbReference type="WBParaSite" id="SBAD_0000657801-mRNA-1"/>
    </source>
</evidence>
<dbReference type="FunFam" id="4.10.410.10:FF:000020">
    <property type="entry name" value="Collagen, type VI, alpha 3"/>
    <property type="match status" value="1"/>
</dbReference>
<gene>
    <name evidence="5" type="ORF">SBAD_LOCUS6333</name>
</gene>
<dbReference type="InterPro" id="IPR002223">
    <property type="entry name" value="Kunitz_BPTI"/>
</dbReference>
<dbReference type="PROSITE" id="PS50279">
    <property type="entry name" value="BPTI_KUNITZ_2"/>
    <property type="match status" value="2"/>
</dbReference>
<dbReference type="InterPro" id="IPR036880">
    <property type="entry name" value="Kunitz_BPTI_sf"/>
</dbReference>
<dbReference type="WBParaSite" id="SBAD_0000657801-mRNA-1">
    <property type="protein sequence ID" value="SBAD_0000657801-mRNA-1"/>
    <property type="gene ID" value="SBAD_0000657801"/>
</dbReference>
<evidence type="ECO:0000313" key="6">
    <source>
        <dbReference type="Proteomes" id="UP000270296"/>
    </source>
</evidence>
<dbReference type="EMBL" id="UZAM01009663">
    <property type="protein sequence ID" value="VDP09779.1"/>
    <property type="molecule type" value="Genomic_DNA"/>
</dbReference>
<dbReference type="AlphaFoldDB" id="A0A183IRT6"/>
<dbReference type="InterPro" id="IPR028150">
    <property type="entry name" value="Lustrin_cystein"/>
</dbReference>
<evidence type="ECO:0000259" key="4">
    <source>
        <dbReference type="PROSITE" id="PS50279"/>
    </source>
</evidence>
<keyword evidence="2" id="KW-0722">Serine protease inhibitor</keyword>
<keyword evidence="3" id="KW-1015">Disulfide bond</keyword>
<dbReference type="PROSITE" id="PS00280">
    <property type="entry name" value="BPTI_KUNITZ_1"/>
    <property type="match status" value="2"/>
</dbReference>
<evidence type="ECO:0000256" key="3">
    <source>
        <dbReference type="ARBA" id="ARBA00023157"/>
    </source>
</evidence>
<keyword evidence="1" id="KW-0646">Protease inhibitor</keyword>
<evidence type="ECO:0000256" key="1">
    <source>
        <dbReference type="ARBA" id="ARBA00022690"/>
    </source>
</evidence>
<dbReference type="Proteomes" id="UP000270296">
    <property type="component" value="Unassembled WGS sequence"/>
</dbReference>
<keyword evidence="6" id="KW-1185">Reference proteome</keyword>
<accession>A0A183IRT6</accession>
<dbReference type="InterPro" id="IPR020901">
    <property type="entry name" value="Prtase_inh_Kunz-CS"/>
</dbReference>
<organism evidence="7">
    <name type="scientific">Soboliphyme baturini</name>
    <dbReference type="NCBI Taxonomy" id="241478"/>
    <lineage>
        <taxon>Eukaryota</taxon>
        <taxon>Metazoa</taxon>
        <taxon>Ecdysozoa</taxon>
        <taxon>Nematoda</taxon>
        <taxon>Enoplea</taxon>
        <taxon>Dorylaimia</taxon>
        <taxon>Dioctophymatida</taxon>
        <taxon>Dioctophymatoidea</taxon>
        <taxon>Soboliphymatidae</taxon>
        <taxon>Soboliphyme</taxon>
    </lineage>
</organism>
<dbReference type="Pfam" id="PF14625">
    <property type="entry name" value="Lustrin_cystein"/>
    <property type="match status" value="1"/>
</dbReference>
<reference evidence="5 6" key="2">
    <citation type="submission" date="2018-11" db="EMBL/GenBank/DDBJ databases">
        <authorList>
            <consortium name="Pathogen Informatics"/>
        </authorList>
    </citation>
    <scope>NUCLEOTIDE SEQUENCE [LARGE SCALE GENOMIC DNA]</scope>
</reference>
<reference evidence="7" key="1">
    <citation type="submission" date="2016-06" db="UniProtKB">
        <authorList>
            <consortium name="WormBaseParasite"/>
        </authorList>
    </citation>
    <scope>IDENTIFICATION</scope>
</reference>
<feature type="domain" description="BPTI/Kunitz inhibitor" evidence="4">
    <location>
        <begin position="1"/>
        <end position="34"/>
    </location>
</feature>
<dbReference type="InterPro" id="IPR053014">
    <property type="entry name" value="Cuticle_assoc_divergent"/>
</dbReference>
<name>A0A183IRT6_9BILA</name>
<proteinExistence type="predicted"/>
<protein>
    <submittedName>
        <fullName evidence="7">BPTI/Kunitz inhibitor domain-containing protein</fullName>
    </submittedName>
</protein>
<dbReference type="PANTHER" id="PTHR46339">
    <property type="entry name" value="PROTEIN CBG15282-RELATED"/>
    <property type="match status" value="1"/>
</dbReference>
<sequence>YFDTVDKTCKTFVDGGCNEGGNNYGSKVECEQHCLFSINSSCPIGSFPLTDSRGFPFSCLTDKCPKGFKCHFASAIAYCCTDLESNGIAAPLKSNQSICNLKKDRGPCNEFKLRFYYDREEKDCKYFFYGGCDGNKNNFATLQQCAETVPHRGIRSLALKLFEVNNCDYDYHFIERKRNDEHCRR</sequence>
<dbReference type="CDD" id="cd00109">
    <property type="entry name" value="Kunitz-type"/>
    <property type="match status" value="2"/>
</dbReference>
<evidence type="ECO:0000256" key="2">
    <source>
        <dbReference type="ARBA" id="ARBA00022900"/>
    </source>
</evidence>
<evidence type="ECO:0000313" key="5">
    <source>
        <dbReference type="EMBL" id="VDP09779.1"/>
    </source>
</evidence>
<dbReference type="PRINTS" id="PR00759">
    <property type="entry name" value="BASICPTASE"/>
</dbReference>
<dbReference type="OrthoDB" id="4473401at2759"/>
<dbReference type="SUPFAM" id="SSF57362">
    <property type="entry name" value="BPTI-like"/>
    <property type="match status" value="2"/>
</dbReference>
<dbReference type="GO" id="GO:0004867">
    <property type="term" value="F:serine-type endopeptidase inhibitor activity"/>
    <property type="evidence" value="ECO:0007669"/>
    <property type="project" value="UniProtKB-KW"/>
</dbReference>
<dbReference type="Gene3D" id="4.10.410.10">
    <property type="entry name" value="Pancreatic trypsin inhibitor Kunitz domain"/>
    <property type="match status" value="2"/>
</dbReference>
<dbReference type="SMART" id="SM00131">
    <property type="entry name" value="KU"/>
    <property type="match status" value="1"/>
</dbReference>
<feature type="domain" description="BPTI/Kunitz inhibitor" evidence="4">
    <location>
        <begin position="99"/>
        <end position="149"/>
    </location>
</feature>
<dbReference type="Pfam" id="PF00014">
    <property type="entry name" value="Kunitz_BPTI"/>
    <property type="match status" value="2"/>
</dbReference>